<dbReference type="Pfam" id="PF01408">
    <property type="entry name" value="GFO_IDH_MocA"/>
    <property type="match status" value="1"/>
</dbReference>
<evidence type="ECO:0000313" key="5">
    <source>
        <dbReference type="Proteomes" id="UP000092154"/>
    </source>
</evidence>
<dbReference type="InterPro" id="IPR055170">
    <property type="entry name" value="GFO_IDH_MocA-like_dom"/>
</dbReference>
<dbReference type="Pfam" id="PF22725">
    <property type="entry name" value="GFO_IDH_MocA_C3"/>
    <property type="match status" value="1"/>
</dbReference>
<dbReference type="PANTHER" id="PTHR42840:SF5">
    <property type="entry name" value="NAD(P)-BINDING ROSSMANN-FOLD SUPERFAMILY PROTEIN"/>
    <property type="match status" value="1"/>
</dbReference>
<evidence type="ECO:0000256" key="1">
    <source>
        <dbReference type="ARBA" id="ARBA00010928"/>
    </source>
</evidence>
<keyword evidence="5" id="KW-1185">Reference proteome</keyword>
<dbReference type="OrthoDB" id="64915at2759"/>
<gene>
    <name evidence="4" type="ORF">K503DRAFT_776931</name>
</gene>
<feature type="domain" description="GFO/IDH/MocA-like oxidoreductase" evidence="3">
    <location>
        <begin position="154"/>
        <end position="282"/>
    </location>
</feature>
<dbReference type="GO" id="GO:0006740">
    <property type="term" value="P:NADPH regeneration"/>
    <property type="evidence" value="ECO:0007669"/>
    <property type="project" value="TreeGrafter"/>
</dbReference>
<proteinExistence type="inferred from homology"/>
<dbReference type="EMBL" id="KV449096">
    <property type="protein sequence ID" value="OAX32162.1"/>
    <property type="molecule type" value="Genomic_DNA"/>
</dbReference>
<dbReference type="InParanoid" id="A0A1B7MHU1"/>
<accession>A0A1B7MHU1</accession>
<dbReference type="SUPFAM" id="SSF55347">
    <property type="entry name" value="Glyceraldehyde-3-phosphate dehydrogenase-like, C-terminal domain"/>
    <property type="match status" value="1"/>
</dbReference>
<dbReference type="GO" id="GO:0000166">
    <property type="term" value="F:nucleotide binding"/>
    <property type="evidence" value="ECO:0007669"/>
    <property type="project" value="InterPro"/>
</dbReference>
<feature type="domain" description="Gfo/Idh/MocA-like oxidoreductase N-terminal" evidence="2">
    <location>
        <begin position="9"/>
        <end position="128"/>
    </location>
</feature>
<dbReference type="PANTHER" id="PTHR42840">
    <property type="entry name" value="NAD(P)-BINDING ROSSMANN-FOLD SUPERFAMILY PROTEIN-RELATED"/>
    <property type="match status" value="1"/>
</dbReference>
<comment type="similarity">
    <text evidence="1">Belongs to the Gfo/Idh/MocA family.</text>
</comment>
<dbReference type="STRING" id="1314800.A0A1B7MHU1"/>
<dbReference type="Proteomes" id="UP000092154">
    <property type="component" value="Unassembled WGS sequence"/>
</dbReference>
<evidence type="ECO:0000259" key="3">
    <source>
        <dbReference type="Pfam" id="PF22725"/>
    </source>
</evidence>
<evidence type="ECO:0000313" key="4">
    <source>
        <dbReference type="EMBL" id="OAX32162.1"/>
    </source>
</evidence>
<dbReference type="GO" id="GO:0005737">
    <property type="term" value="C:cytoplasm"/>
    <property type="evidence" value="ECO:0007669"/>
    <property type="project" value="TreeGrafter"/>
</dbReference>
<dbReference type="InterPro" id="IPR000683">
    <property type="entry name" value="Gfo/Idh/MocA-like_OxRdtase_N"/>
</dbReference>
<dbReference type="InterPro" id="IPR036291">
    <property type="entry name" value="NAD(P)-bd_dom_sf"/>
</dbReference>
<dbReference type="Gene3D" id="3.40.50.720">
    <property type="entry name" value="NAD(P)-binding Rossmann-like Domain"/>
    <property type="match status" value="1"/>
</dbReference>
<reference evidence="4 5" key="1">
    <citation type="submission" date="2016-06" db="EMBL/GenBank/DDBJ databases">
        <title>Comparative genomics of the ectomycorrhizal sister species Rhizopogon vinicolor and Rhizopogon vesiculosus (Basidiomycota: Boletales) reveals a divergence of the mating type B locus.</title>
        <authorList>
            <consortium name="DOE Joint Genome Institute"/>
            <person name="Mujic A.B."/>
            <person name="Kuo A."/>
            <person name="Tritt A."/>
            <person name="Lipzen A."/>
            <person name="Chen C."/>
            <person name="Johnson J."/>
            <person name="Sharma A."/>
            <person name="Barry K."/>
            <person name="Grigoriev I.V."/>
            <person name="Spatafora J.W."/>
        </authorList>
    </citation>
    <scope>NUCLEOTIDE SEQUENCE [LARGE SCALE GENOMIC DNA]</scope>
    <source>
        <strain evidence="4 5">AM-OR11-026</strain>
    </source>
</reference>
<sequence length="382" mass="40526">MSTTSNTGTAILGAGIFAKEAHLPALQALGPLAPKLKAIYSRSEKSAREFAAEATTLLNTTPDVYFDGNPSSNLDALLARSDISSVIIILPITQQPSIILKALAAGKHVLSEKPVSADVASGAALIAQYEAQFKPKGLVWRVAENHEAEPGHIAAGRAIAAGKIGKVIFFSSRAVNFMDQDSKWYKTPWRTVPDYQGGFLLDGGVHFVAALRVILPSSMTHLSGFASLNKNWLAPHDTINATIKAADGSHGTFELSFAAPSPSRSGAGGGGGIIITGTDGWLQVQQMQARDFVHNTEKRIFRITVKSATRDANGVLGPEKEEVIDEPIRGVEMEQASFFAALEGKDDGLGSPFGALKDVAVIEAALTSDGKLMDLEKLIGYF</sequence>
<dbReference type="SUPFAM" id="SSF51735">
    <property type="entry name" value="NAD(P)-binding Rossmann-fold domains"/>
    <property type="match status" value="1"/>
</dbReference>
<dbReference type="Gene3D" id="3.30.360.10">
    <property type="entry name" value="Dihydrodipicolinate Reductase, domain 2"/>
    <property type="match status" value="1"/>
</dbReference>
<dbReference type="GO" id="GO:0016491">
    <property type="term" value="F:oxidoreductase activity"/>
    <property type="evidence" value="ECO:0007669"/>
    <property type="project" value="TreeGrafter"/>
</dbReference>
<organism evidence="4 5">
    <name type="scientific">Rhizopogon vinicolor AM-OR11-026</name>
    <dbReference type="NCBI Taxonomy" id="1314800"/>
    <lineage>
        <taxon>Eukaryota</taxon>
        <taxon>Fungi</taxon>
        <taxon>Dikarya</taxon>
        <taxon>Basidiomycota</taxon>
        <taxon>Agaricomycotina</taxon>
        <taxon>Agaricomycetes</taxon>
        <taxon>Agaricomycetidae</taxon>
        <taxon>Boletales</taxon>
        <taxon>Suillineae</taxon>
        <taxon>Rhizopogonaceae</taxon>
        <taxon>Rhizopogon</taxon>
    </lineage>
</organism>
<dbReference type="AlphaFoldDB" id="A0A1B7MHU1"/>
<protein>
    <submittedName>
        <fullName evidence="4">NAD(P)-binding protein</fullName>
    </submittedName>
</protein>
<name>A0A1B7MHU1_9AGAM</name>
<evidence type="ECO:0000259" key="2">
    <source>
        <dbReference type="Pfam" id="PF01408"/>
    </source>
</evidence>